<evidence type="ECO:0000256" key="9">
    <source>
        <dbReference type="SAM" id="SignalP"/>
    </source>
</evidence>
<evidence type="ECO:0000256" key="8">
    <source>
        <dbReference type="PROSITE-ProRule" id="PRU00339"/>
    </source>
</evidence>
<dbReference type="SUPFAM" id="SSF53756">
    <property type="entry name" value="UDP-Glycosyltransferase/glycogen phosphorylase"/>
    <property type="match status" value="1"/>
</dbReference>
<protein>
    <recommendedName>
        <fullName evidence="3">protein O-GlcNAc transferase</fullName>
        <ecNumber evidence="3">2.4.1.255</ecNumber>
    </recommendedName>
</protein>
<feature type="chain" id="PRO_5040916848" description="protein O-GlcNAc transferase" evidence="9">
    <location>
        <begin position="18"/>
        <end position="1414"/>
    </location>
</feature>
<dbReference type="InterPro" id="IPR011990">
    <property type="entry name" value="TPR-like_helical_dom_sf"/>
</dbReference>
<dbReference type="SUPFAM" id="SSF81901">
    <property type="entry name" value="HCP-like"/>
    <property type="match status" value="1"/>
</dbReference>
<dbReference type="SUPFAM" id="SSF48452">
    <property type="entry name" value="TPR-like"/>
    <property type="match status" value="1"/>
</dbReference>
<feature type="repeat" description="TPR" evidence="8">
    <location>
        <begin position="68"/>
        <end position="101"/>
    </location>
</feature>
<dbReference type="InterPro" id="IPR029489">
    <property type="entry name" value="OGT/SEC/SPY_C"/>
</dbReference>
<keyword evidence="7 8" id="KW-0802">TPR repeat</keyword>
<evidence type="ECO:0000256" key="4">
    <source>
        <dbReference type="ARBA" id="ARBA00022676"/>
    </source>
</evidence>
<dbReference type="EMBL" id="BRYA01000376">
    <property type="protein sequence ID" value="GMI48152.1"/>
    <property type="molecule type" value="Genomic_DNA"/>
</dbReference>
<keyword evidence="6" id="KW-0677">Repeat</keyword>
<proteinExistence type="inferred from homology"/>
<dbReference type="Pfam" id="PF13181">
    <property type="entry name" value="TPR_8"/>
    <property type="match status" value="3"/>
</dbReference>
<feature type="signal peptide" evidence="9">
    <location>
        <begin position="1"/>
        <end position="17"/>
    </location>
</feature>
<dbReference type="OrthoDB" id="9991317at2759"/>
<organism evidence="11 12">
    <name type="scientific">Triparma columacea</name>
    <dbReference type="NCBI Taxonomy" id="722753"/>
    <lineage>
        <taxon>Eukaryota</taxon>
        <taxon>Sar</taxon>
        <taxon>Stramenopiles</taxon>
        <taxon>Ochrophyta</taxon>
        <taxon>Bolidophyceae</taxon>
        <taxon>Parmales</taxon>
        <taxon>Triparmaceae</taxon>
        <taxon>Triparma</taxon>
    </lineage>
</organism>
<dbReference type="EC" id="2.4.1.255" evidence="3"/>
<dbReference type="Proteomes" id="UP001165065">
    <property type="component" value="Unassembled WGS sequence"/>
</dbReference>
<keyword evidence="5" id="KW-0808">Transferase</keyword>
<evidence type="ECO:0000313" key="12">
    <source>
        <dbReference type="Proteomes" id="UP001165065"/>
    </source>
</evidence>
<evidence type="ECO:0000256" key="3">
    <source>
        <dbReference type="ARBA" id="ARBA00011970"/>
    </source>
</evidence>
<accession>A0A9W7GQF8</accession>
<evidence type="ECO:0000256" key="5">
    <source>
        <dbReference type="ARBA" id="ARBA00022679"/>
    </source>
</evidence>
<dbReference type="GO" id="GO:0097363">
    <property type="term" value="F:protein O-acetylglucosaminyltransferase activity"/>
    <property type="evidence" value="ECO:0007669"/>
    <property type="project" value="UniProtKB-EC"/>
</dbReference>
<evidence type="ECO:0000256" key="1">
    <source>
        <dbReference type="ARBA" id="ARBA00004922"/>
    </source>
</evidence>
<evidence type="ECO:0000256" key="6">
    <source>
        <dbReference type="ARBA" id="ARBA00022737"/>
    </source>
</evidence>
<evidence type="ECO:0000256" key="7">
    <source>
        <dbReference type="ARBA" id="ARBA00022803"/>
    </source>
</evidence>
<feature type="repeat" description="TPR" evidence="8">
    <location>
        <begin position="145"/>
        <end position="178"/>
    </location>
</feature>
<feature type="domain" description="O-GlcNAc transferase C-terminal" evidence="10">
    <location>
        <begin position="547"/>
        <end position="729"/>
    </location>
</feature>
<dbReference type="Gene3D" id="1.25.40.10">
    <property type="entry name" value="Tetratricopeptide repeat domain"/>
    <property type="match status" value="3"/>
</dbReference>
<dbReference type="Gene3D" id="3.40.50.11380">
    <property type="match status" value="1"/>
</dbReference>
<dbReference type="PROSITE" id="PS50005">
    <property type="entry name" value="TPR"/>
    <property type="match status" value="2"/>
</dbReference>
<dbReference type="Pfam" id="PF13844">
    <property type="entry name" value="Glyco_transf_41"/>
    <property type="match status" value="2"/>
</dbReference>
<gene>
    <name evidence="11" type="ORF">TrCOL_g12096</name>
</gene>
<sequence length="1414" mass="157366">MRTLWIVSILQAAIVFGSRVTKENTRTIEYHELPAFHAYNAAVDMDLSDPLGALDLYRTALEIKPDFDDALLNIGSVYRQLGDIDSAMLSYERLLNLPSASGHHRASACNNIGHLKQNIAGKDVLNLKHSVDWYERALTYDESHVDSRYNLGKVLQELGEDEKAKEVYLALLKIHPGHPEARLNLSNYFFKVQDYENAAVHQKIVGYSDEASTITRLSALNNLGHVYRESNYHDLAEKVFMDAYVLSGNTSAYALTNVYTARRTLNKWEGAEELIDDLIQLGKEEIERKMTLMQSNVPITDEEEQSLQSAPPLMPYDSLLLSATSPSHRLLIASISTSPFKSVQRLNKLNEGLAIGNKITVSYLSYDFRDHPMGHLTRALVLGHEKDAFRTVLLSYGVNDGSVHRRSFETADRFIEANAPLPSGGTSVNALSSARQLHLEDVDIIVDLMSHTRGAISLIAALKPASILVNYLGFPGTSGGAYYDYAIVDKVVAPPEAAAAAWSEKLIVLPHTYQANEYNVSSGLCDGGNGEFCKRARKLLKGERENFAVCNFNNIDKVTMTSFDVWMNILRSNSNAKLYMLRPKDPTGSIIVDNLILEAAARGIGRSRIVFMERVEHKDHVDRIGGCDAMVDTLVYGAHTTASDFLWAGIPTFTMHGYGAEGLDGGMSGGMASRVASSFLSNLINSEGQRSVMALEEEVRRLMASPEGTNFLGAMRKDIARSLLWKPHFDNKLITKNIEKGYEIAVELKKARLENMNIVVNSHTSEDDSLGLYAQALSLATEALDEAMKEGKDSEHYQRALRITKRLMTSFGDVSANAHHLRGLAYQGTDMESAIRHVGRAVEMSDGNVIFRYNLGTLWEKVGDGGRAMQEYLEVLRLDFEAYMMNDLGKLVISLPGVDKKQAFDNVCGINEDMITLCGLVDEDVDLNGINIGGLSDEMRTSISGFFLKRAQQVFETRKLYASRLLKVAVTISPEDGRVRLKLGAALAELGDGDGAWRESVRAVNNIHAVERSPSPFMPPSGRPVVAIYCNEYGQTWWPNWSYSSHERGGLGGSEESVLFLAREVANMGYTVVVYNDIIEEEEGKDPENDHVYWTNWKKYNLDDPPDIFVAWRYHLSLAVAGVGGDHPLKPRKTFLWLQDNVPTVGYTREMCEAIDNIFVLSTFHSRILPSYCTYKVTPNGIDVEKYFMSGGDGDGTNDSGVMAYGSAPNRGLELLLNVWGEIHRRLMEGGTFGEGGPTLNVYYGFSSSFIKFGRSGQLGTTEQEFDAWVSAIKDKMKSLPGVNYVGMVPHDKLTREYAASGFILYPTEYPETGCVTLMKAMSAGAIPVTSRFRDSTLPELTGDYDLGPKGGLRSEMADEERIEWRRQYVEKVVEAVERGRRGELHQMRIEMKASSRARFSWRGVATLWVEEFV</sequence>
<dbReference type="Gene3D" id="3.40.50.2000">
    <property type="entry name" value="Glycogen Phosphorylase B"/>
    <property type="match status" value="2"/>
</dbReference>
<comment type="pathway">
    <text evidence="1">Protein modification; protein glycosylation.</text>
</comment>
<comment type="similarity">
    <text evidence="2">Belongs to the glycosyltransferase 41 family. O-GlcNAc transferase subfamily.</text>
</comment>
<comment type="caution">
    <text evidence="11">The sequence shown here is derived from an EMBL/GenBank/DDBJ whole genome shotgun (WGS) entry which is preliminary data.</text>
</comment>
<name>A0A9W7GQF8_9STRA</name>
<keyword evidence="9" id="KW-0732">Signal</keyword>
<dbReference type="InterPro" id="IPR019734">
    <property type="entry name" value="TPR_rpt"/>
</dbReference>
<keyword evidence="12" id="KW-1185">Reference proteome</keyword>
<dbReference type="SMART" id="SM00028">
    <property type="entry name" value="TPR"/>
    <property type="match status" value="7"/>
</dbReference>
<dbReference type="PANTHER" id="PTHR44998:SF1">
    <property type="entry name" value="UDP-N-ACETYLGLUCOSAMINE--PEPTIDE N-ACETYLGLUCOSAMINYLTRANSFERASE 110 KDA SUBUNIT"/>
    <property type="match status" value="1"/>
</dbReference>
<feature type="domain" description="O-GlcNAc transferase C-terminal" evidence="10">
    <location>
        <begin position="354"/>
        <end position="514"/>
    </location>
</feature>
<dbReference type="PANTHER" id="PTHR44998">
    <property type="match status" value="1"/>
</dbReference>
<evidence type="ECO:0000259" key="10">
    <source>
        <dbReference type="Pfam" id="PF13844"/>
    </source>
</evidence>
<evidence type="ECO:0000256" key="2">
    <source>
        <dbReference type="ARBA" id="ARBA00005386"/>
    </source>
</evidence>
<reference evidence="12" key="1">
    <citation type="journal article" date="2023" name="Commun. Biol.">
        <title>Genome analysis of Parmales, the sister group of diatoms, reveals the evolutionary specialization of diatoms from phago-mixotrophs to photoautotrophs.</title>
        <authorList>
            <person name="Ban H."/>
            <person name="Sato S."/>
            <person name="Yoshikawa S."/>
            <person name="Yamada K."/>
            <person name="Nakamura Y."/>
            <person name="Ichinomiya M."/>
            <person name="Sato N."/>
            <person name="Blanc-Mathieu R."/>
            <person name="Endo H."/>
            <person name="Kuwata A."/>
            <person name="Ogata H."/>
        </authorList>
    </citation>
    <scope>NUCLEOTIDE SEQUENCE [LARGE SCALE GENOMIC DNA]</scope>
</reference>
<evidence type="ECO:0000313" key="11">
    <source>
        <dbReference type="EMBL" id="GMI48152.1"/>
    </source>
</evidence>
<keyword evidence="4" id="KW-0328">Glycosyltransferase</keyword>